<protein>
    <submittedName>
        <fullName evidence="1">Uncharacterized protein</fullName>
    </submittedName>
</protein>
<organism evidence="1 2">
    <name type="scientific">Asbolus verrucosus</name>
    <name type="common">Desert ironclad beetle</name>
    <dbReference type="NCBI Taxonomy" id="1661398"/>
    <lineage>
        <taxon>Eukaryota</taxon>
        <taxon>Metazoa</taxon>
        <taxon>Ecdysozoa</taxon>
        <taxon>Arthropoda</taxon>
        <taxon>Hexapoda</taxon>
        <taxon>Insecta</taxon>
        <taxon>Pterygota</taxon>
        <taxon>Neoptera</taxon>
        <taxon>Endopterygota</taxon>
        <taxon>Coleoptera</taxon>
        <taxon>Polyphaga</taxon>
        <taxon>Cucujiformia</taxon>
        <taxon>Tenebrionidae</taxon>
        <taxon>Pimeliinae</taxon>
        <taxon>Asbolus</taxon>
    </lineage>
</organism>
<dbReference type="AlphaFoldDB" id="A0A482VPH7"/>
<evidence type="ECO:0000313" key="1">
    <source>
        <dbReference type="EMBL" id="RZC34319.1"/>
    </source>
</evidence>
<keyword evidence="2" id="KW-1185">Reference proteome</keyword>
<reference evidence="1 2" key="1">
    <citation type="submission" date="2017-03" db="EMBL/GenBank/DDBJ databases">
        <title>Genome of the blue death feigning beetle - Asbolus verrucosus.</title>
        <authorList>
            <person name="Rider S.D."/>
        </authorList>
    </citation>
    <scope>NUCLEOTIDE SEQUENCE [LARGE SCALE GENOMIC DNA]</scope>
    <source>
        <strain evidence="1">Butters</strain>
        <tissue evidence="1">Head and leg muscle</tissue>
    </source>
</reference>
<proteinExistence type="predicted"/>
<dbReference type="EMBL" id="QDEB01081054">
    <property type="protein sequence ID" value="RZC34319.1"/>
    <property type="molecule type" value="Genomic_DNA"/>
</dbReference>
<dbReference type="Proteomes" id="UP000292052">
    <property type="component" value="Unassembled WGS sequence"/>
</dbReference>
<accession>A0A482VPH7</accession>
<name>A0A482VPH7_ASBVE</name>
<comment type="caution">
    <text evidence="1">The sequence shown here is derived from an EMBL/GenBank/DDBJ whole genome shotgun (WGS) entry which is preliminary data.</text>
</comment>
<sequence length="29" mass="3556">MAKEFVKYNGEKCYNFEPSKKLLNKNIRY</sequence>
<evidence type="ECO:0000313" key="2">
    <source>
        <dbReference type="Proteomes" id="UP000292052"/>
    </source>
</evidence>
<gene>
    <name evidence="1" type="ORF">BDFB_011219</name>
</gene>